<organism evidence="5 6">
    <name type="scientific">Paenibacillus abyssi</name>
    <dbReference type="NCBI Taxonomy" id="1340531"/>
    <lineage>
        <taxon>Bacteria</taxon>
        <taxon>Bacillati</taxon>
        <taxon>Bacillota</taxon>
        <taxon>Bacilli</taxon>
        <taxon>Bacillales</taxon>
        <taxon>Paenibacillaceae</taxon>
        <taxon>Paenibacillus</taxon>
    </lineage>
</organism>
<name>A0A917CNE2_9BACL</name>
<dbReference type="EMBL" id="BMGR01000002">
    <property type="protein sequence ID" value="GGF93889.1"/>
    <property type="molecule type" value="Genomic_DNA"/>
</dbReference>
<dbReference type="AlphaFoldDB" id="A0A917CNE2"/>
<dbReference type="SUPFAM" id="SSF53822">
    <property type="entry name" value="Periplasmic binding protein-like I"/>
    <property type="match status" value="1"/>
</dbReference>
<evidence type="ECO:0000256" key="1">
    <source>
        <dbReference type="ARBA" id="ARBA00023015"/>
    </source>
</evidence>
<proteinExistence type="predicted"/>
<evidence type="ECO:0000313" key="5">
    <source>
        <dbReference type="EMBL" id="GGF93889.1"/>
    </source>
</evidence>
<comment type="caution">
    <text evidence="5">The sequence shown here is derived from an EMBL/GenBank/DDBJ whole genome shotgun (WGS) entry which is preliminary data.</text>
</comment>
<evidence type="ECO:0000259" key="4">
    <source>
        <dbReference type="PROSITE" id="PS50932"/>
    </source>
</evidence>
<dbReference type="RefSeq" id="WP_188529416.1">
    <property type="nucleotide sequence ID" value="NZ_BMGR01000002.1"/>
</dbReference>
<dbReference type="InterPro" id="IPR010982">
    <property type="entry name" value="Lambda_DNA-bd_dom_sf"/>
</dbReference>
<keyword evidence="2" id="KW-0238">DNA-binding</keyword>
<gene>
    <name evidence="5" type="ORF">GCM10010916_09030</name>
</gene>
<feature type="domain" description="HTH lacI-type" evidence="4">
    <location>
        <begin position="3"/>
        <end position="57"/>
    </location>
</feature>
<dbReference type="Pfam" id="PF00356">
    <property type="entry name" value="LacI"/>
    <property type="match status" value="1"/>
</dbReference>
<dbReference type="InterPro" id="IPR028082">
    <property type="entry name" value="Peripla_BP_I"/>
</dbReference>
<accession>A0A917CNE2</accession>
<protein>
    <submittedName>
        <fullName evidence="5">LacI family transcriptional regulator</fullName>
    </submittedName>
</protein>
<dbReference type="Gene3D" id="1.10.260.40">
    <property type="entry name" value="lambda repressor-like DNA-binding domains"/>
    <property type="match status" value="1"/>
</dbReference>
<reference evidence="5" key="1">
    <citation type="journal article" date="2014" name="Int. J. Syst. Evol. Microbiol.">
        <title>Complete genome sequence of Corynebacterium casei LMG S-19264T (=DSM 44701T), isolated from a smear-ripened cheese.</title>
        <authorList>
            <consortium name="US DOE Joint Genome Institute (JGI-PGF)"/>
            <person name="Walter F."/>
            <person name="Albersmeier A."/>
            <person name="Kalinowski J."/>
            <person name="Ruckert C."/>
        </authorList>
    </citation>
    <scope>NUCLEOTIDE SEQUENCE</scope>
    <source>
        <strain evidence="5">CGMCC 1.12987</strain>
    </source>
</reference>
<dbReference type="PANTHER" id="PTHR30146:SF109">
    <property type="entry name" value="HTH-TYPE TRANSCRIPTIONAL REGULATOR GALS"/>
    <property type="match status" value="1"/>
</dbReference>
<dbReference type="PANTHER" id="PTHR30146">
    <property type="entry name" value="LACI-RELATED TRANSCRIPTIONAL REPRESSOR"/>
    <property type="match status" value="1"/>
</dbReference>
<evidence type="ECO:0000256" key="3">
    <source>
        <dbReference type="ARBA" id="ARBA00023163"/>
    </source>
</evidence>
<keyword evidence="3" id="KW-0804">Transcription</keyword>
<keyword evidence="6" id="KW-1185">Reference proteome</keyword>
<dbReference type="Pfam" id="PF13377">
    <property type="entry name" value="Peripla_BP_3"/>
    <property type="match status" value="1"/>
</dbReference>
<dbReference type="CDD" id="cd06267">
    <property type="entry name" value="PBP1_LacI_sugar_binding-like"/>
    <property type="match status" value="1"/>
</dbReference>
<sequence length="330" mass="37532">MTVTIKELAQLCNVSEGTVDRALNDRKGISPKTKKRILKAAQELNYLPNHLARGLAKGQSFTLGVVLFDVTNPYLAQLMTAMEIKARELGYVVFPIFTHNRPENEQIAFQHFQTRRVDGIILFSVQKGEAFEQQLKEMNIPIVTIGNRISPSFPYVGINERESMRDAVQYVVDKGYEQIVYVCPPLAHRGKVNLYTLEERLAGCREVLAERALPEPIVITDRNYLLALQDMDWSSSVRHAVVCPADYYALEVLSFFKKQKIRVPEQVGIMGFDDIDMLKHINPKLCTVKYPAKEIAVTAINYLIDQINENERKHLSAMLLQHQVVEGESL</sequence>
<evidence type="ECO:0000313" key="6">
    <source>
        <dbReference type="Proteomes" id="UP000644756"/>
    </source>
</evidence>
<evidence type="ECO:0000256" key="2">
    <source>
        <dbReference type="ARBA" id="ARBA00023125"/>
    </source>
</evidence>
<reference evidence="5" key="2">
    <citation type="submission" date="2020-09" db="EMBL/GenBank/DDBJ databases">
        <authorList>
            <person name="Sun Q."/>
            <person name="Zhou Y."/>
        </authorList>
    </citation>
    <scope>NUCLEOTIDE SEQUENCE</scope>
    <source>
        <strain evidence="5">CGMCC 1.12987</strain>
    </source>
</reference>
<dbReference type="Gene3D" id="3.40.50.2300">
    <property type="match status" value="2"/>
</dbReference>
<dbReference type="InterPro" id="IPR000843">
    <property type="entry name" value="HTH_LacI"/>
</dbReference>
<dbReference type="GO" id="GO:0003700">
    <property type="term" value="F:DNA-binding transcription factor activity"/>
    <property type="evidence" value="ECO:0007669"/>
    <property type="project" value="TreeGrafter"/>
</dbReference>
<dbReference type="GO" id="GO:0000976">
    <property type="term" value="F:transcription cis-regulatory region binding"/>
    <property type="evidence" value="ECO:0007669"/>
    <property type="project" value="TreeGrafter"/>
</dbReference>
<dbReference type="PROSITE" id="PS50932">
    <property type="entry name" value="HTH_LACI_2"/>
    <property type="match status" value="1"/>
</dbReference>
<dbReference type="CDD" id="cd01392">
    <property type="entry name" value="HTH_LacI"/>
    <property type="match status" value="1"/>
</dbReference>
<keyword evidence="1" id="KW-0805">Transcription regulation</keyword>
<dbReference type="InterPro" id="IPR046335">
    <property type="entry name" value="LacI/GalR-like_sensor"/>
</dbReference>
<dbReference type="SMART" id="SM00354">
    <property type="entry name" value="HTH_LACI"/>
    <property type="match status" value="1"/>
</dbReference>
<dbReference type="SUPFAM" id="SSF47413">
    <property type="entry name" value="lambda repressor-like DNA-binding domains"/>
    <property type="match status" value="1"/>
</dbReference>
<dbReference type="Proteomes" id="UP000644756">
    <property type="component" value="Unassembled WGS sequence"/>
</dbReference>